<protein>
    <submittedName>
        <fullName evidence="2">Uncharacterized protein</fullName>
    </submittedName>
</protein>
<dbReference type="Proteomes" id="UP000177042">
    <property type="component" value="Unassembled WGS sequence"/>
</dbReference>
<evidence type="ECO:0000256" key="1">
    <source>
        <dbReference type="SAM" id="Phobius"/>
    </source>
</evidence>
<proteinExistence type="predicted"/>
<keyword evidence="1" id="KW-0812">Transmembrane</keyword>
<gene>
    <name evidence="2" type="ORF">A3C26_04070</name>
</gene>
<dbReference type="EMBL" id="MFCX01000029">
    <property type="protein sequence ID" value="OGE25291.1"/>
    <property type="molecule type" value="Genomic_DNA"/>
</dbReference>
<reference evidence="2 3" key="1">
    <citation type="journal article" date="2016" name="Nat. Commun.">
        <title>Thousands of microbial genomes shed light on interconnected biogeochemical processes in an aquifer system.</title>
        <authorList>
            <person name="Anantharaman K."/>
            <person name="Brown C.T."/>
            <person name="Hug L.A."/>
            <person name="Sharon I."/>
            <person name="Castelle C.J."/>
            <person name="Probst A.J."/>
            <person name="Thomas B.C."/>
            <person name="Singh A."/>
            <person name="Wilkins M.J."/>
            <person name="Karaoz U."/>
            <person name="Brodie E.L."/>
            <person name="Williams K.H."/>
            <person name="Hubbard S.S."/>
            <person name="Banfield J.F."/>
        </authorList>
    </citation>
    <scope>NUCLEOTIDE SEQUENCE [LARGE SCALE GENOMIC DNA]</scope>
</reference>
<comment type="caution">
    <text evidence="2">The sequence shown here is derived from an EMBL/GenBank/DDBJ whole genome shotgun (WGS) entry which is preliminary data.</text>
</comment>
<keyword evidence="1" id="KW-0472">Membrane</keyword>
<evidence type="ECO:0000313" key="2">
    <source>
        <dbReference type="EMBL" id="OGE25291.1"/>
    </source>
</evidence>
<accession>A0A1F5J9I3</accession>
<dbReference type="AlphaFoldDB" id="A0A1F5J9I3"/>
<evidence type="ECO:0000313" key="3">
    <source>
        <dbReference type="Proteomes" id="UP000177042"/>
    </source>
</evidence>
<feature type="transmembrane region" description="Helical" evidence="1">
    <location>
        <begin position="12"/>
        <end position="31"/>
    </location>
</feature>
<keyword evidence="1" id="KW-1133">Transmembrane helix</keyword>
<name>A0A1F5J9I3_9BACT</name>
<organism evidence="2 3">
    <name type="scientific">Candidatus Daviesbacteria bacterium RIFCSPHIGHO2_02_FULL_39_12</name>
    <dbReference type="NCBI Taxonomy" id="1797770"/>
    <lineage>
        <taxon>Bacteria</taxon>
        <taxon>Candidatus Daviesiibacteriota</taxon>
    </lineage>
</organism>
<sequence>MAQDKKGISPAATGLAGAVVGAAATAAAIFLSNEKNRKKAEAVLTELQKEGDKILKEISRVALELKDRGENALPQPKKAAKKKAA</sequence>